<name>A0AAE1A8C5_9GAST</name>
<dbReference type="Proteomes" id="UP001283361">
    <property type="component" value="Unassembled WGS sequence"/>
</dbReference>
<evidence type="ECO:0000256" key="1">
    <source>
        <dbReference type="SAM" id="MobiDB-lite"/>
    </source>
</evidence>
<feature type="region of interest" description="Disordered" evidence="1">
    <location>
        <begin position="407"/>
        <end position="428"/>
    </location>
</feature>
<feature type="compositionally biased region" description="Polar residues" evidence="1">
    <location>
        <begin position="419"/>
        <end position="428"/>
    </location>
</feature>
<comment type="caution">
    <text evidence="2">The sequence shown here is derived from an EMBL/GenBank/DDBJ whole genome shotgun (WGS) entry which is preliminary data.</text>
</comment>
<dbReference type="EMBL" id="JAWDGP010002436">
    <property type="protein sequence ID" value="KAK3783214.1"/>
    <property type="molecule type" value="Genomic_DNA"/>
</dbReference>
<gene>
    <name evidence="2" type="ORF">RRG08_047006</name>
</gene>
<dbReference type="AlphaFoldDB" id="A0AAE1A8C5"/>
<keyword evidence="3" id="KW-1185">Reference proteome</keyword>
<evidence type="ECO:0000313" key="3">
    <source>
        <dbReference type="Proteomes" id="UP001283361"/>
    </source>
</evidence>
<evidence type="ECO:0000313" key="2">
    <source>
        <dbReference type="EMBL" id="KAK3783214.1"/>
    </source>
</evidence>
<organism evidence="2 3">
    <name type="scientific">Elysia crispata</name>
    <name type="common">lettuce slug</name>
    <dbReference type="NCBI Taxonomy" id="231223"/>
    <lineage>
        <taxon>Eukaryota</taxon>
        <taxon>Metazoa</taxon>
        <taxon>Spiralia</taxon>
        <taxon>Lophotrochozoa</taxon>
        <taxon>Mollusca</taxon>
        <taxon>Gastropoda</taxon>
        <taxon>Heterobranchia</taxon>
        <taxon>Euthyneura</taxon>
        <taxon>Panpulmonata</taxon>
        <taxon>Sacoglossa</taxon>
        <taxon>Placobranchoidea</taxon>
        <taxon>Plakobranchidae</taxon>
        <taxon>Elysia</taxon>
    </lineage>
</organism>
<reference evidence="2" key="1">
    <citation type="journal article" date="2023" name="G3 (Bethesda)">
        <title>A reference genome for the long-term kleptoplast-retaining sea slug Elysia crispata morphotype clarki.</title>
        <authorList>
            <person name="Eastman K.E."/>
            <person name="Pendleton A.L."/>
            <person name="Shaikh M.A."/>
            <person name="Suttiyut T."/>
            <person name="Ogas R."/>
            <person name="Tomko P."/>
            <person name="Gavelis G."/>
            <person name="Widhalm J.R."/>
            <person name="Wisecaver J.H."/>
        </authorList>
    </citation>
    <scope>NUCLEOTIDE SEQUENCE</scope>
    <source>
        <strain evidence="2">ECLA1</strain>
    </source>
</reference>
<sequence length="428" mass="49274">MFEKLRSFLKVLLEEFKSVGNVDTRYKICSEHFWRALQGRMSVEICFEAFWAKPDCAQSSLGPRYSLLRQSLIRDIMNITLLSDAKQQTNLLLEIVFLFILTFNTSELDLSHIQLEVGFHPSSKDLYLLSQSNFTKCVLRSRDPWVVIPLAGDDLEVWKRLAERIRGVAFFGIIDITQDASILYELIQSSAESRSTFARVYPYGKANIKERQYQDVNDLDDVQNIIVQSLPSNTMTSVGNDGELNEFLMNCLLNSPTKFPSVFIVDREQPVPAPFITISERLQRYFSFSHMDSTLAWTLLREVDSDQIMLEEEISRPPGLVVVIAHLEQGSFSYQIAVHHTGSNDAAGEHDDSFSYFSIFKFLFKINNEHREYLPSNNMAEDEEVALMEDVLEAERKRFRFIPKRSKPKWHVDDKGAEHSSTVPNNEL</sequence>
<accession>A0AAE1A8C5</accession>
<protein>
    <submittedName>
        <fullName evidence="2">Uncharacterized protein</fullName>
    </submittedName>
</protein>
<proteinExistence type="predicted"/>